<proteinExistence type="predicted"/>
<reference evidence="3" key="2">
    <citation type="submission" date="2018-02" db="UniProtKB">
        <authorList>
            <consortium name="EnsemblPlants"/>
        </authorList>
    </citation>
    <scope>IDENTIFICATION</scope>
    <source>
        <strain evidence="3">Williams 82</strain>
    </source>
</reference>
<evidence type="ECO:0000313" key="4">
    <source>
        <dbReference type="Proteomes" id="UP000008827"/>
    </source>
</evidence>
<evidence type="ECO:0000313" key="3">
    <source>
        <dbReference type="EnsemblPlants" id="KRH67895"/>
    </source>
</evidence>
<dbReference type="AlphaFoldDB" id="A0A0R0KLS5"/>
<gene>
    <name evidence="2" type="ORF">GLYMA_03G193900</name>
</gene>
<protein>
    <submittedName>
        <fullName evidence="2 3">Uncharacterized protein</fullName>
    </submittedName>
</protein>
<dbReference type="EMBL" id="CM000836">
    <property type="protein sequence ID" value="KRH67895.1"/>
    <property type="molecule type" value="Genomic_DNA"/>
</dbReference>
<feature type="transmembrane region" description="Helical" evidence="1">
    <location>
        <begin position="12"/>
        <end position="31"/>
    </location>
</feature>
<dbReference type="Proteomes" id="UP000008827">
    <property type="component" value="Chromosome 3"/>
</dbReference>
<keyword evidence="4" id="KW-1185">Reference proteome</keyword>
<organism evidence="2">
    <name type="scientific">Glycine max</name>
    <name type="common">Soybean</name>
    <name type="synonym">Glycine hispida</name>
    <dbReference type="NCBI Taxonomy" id="3847"/>
    <lineage>
        <taxon>Eukaryota</taxon>
        <taxon>Viridiplantae</taxon>
        <taxon>Streptophyta</taxon>
        <taxon>Embryophyta</taxon>
        <taxon>Tracheophyta</taxon>
        <taxon>Spermatophyta</taxon>
        <taxon>Magnoliopsida</taxon>
        <taxon>eudicotyledons</taxon>
        <taxon>Gunneridae</taxon>
        <taxon>Pentapetalae</taxon>
        <taxon>rosids</taxon>
        <taxon>fabids</taxon>
        <taxon>Fabales</taxon>
        <taxon>Fabaceae</taxon>
        <taxon>Papilionoideae</taxon>
        <taxon>50 kb inversion clade</taxon>
        <taxon>NPAAA clade</taxon>
        <taxon>indigoferoid/millettioid clade</taxon>
        <taxon>Phaseoleae</taxon>
        <taxon>Glycine</taxon>
        <taxon>Glycine subgen. Soja</taxon>
    </lineage>
</organism>
<reference evidence="2" key="3">
    <citation type="submission" date="2018-07" db="EMBL/GenBank/DDBJ databases">
        <title>WGS assembly of Glycine max.</title>
        <authorList>
            <person name="Schmutz J."/>
            <person name="Cannon S."/>
            <person name="Schlueter J."/>
            <person name="Ma J."/>
            <person name="Mitros T."/>
            <person name="Nelson W."/>
            <person name="Hyten D."/>
            <person name="Song Q."/>
            <person name="Thelen J."/>
            <person name="Cheng J."/>
            <person name="Xu D."/>
            <person name="Hellsten U."/>
            <person name="May G."/>
            <person name="Yu Y."/>
            <person name="Sakurai T."/>
            <person name="Umezawa T."/>
            <person name="Bhattacharyya M."/>
            <person name="Sandhu D."/>
            <person name="Valliyodan B."/>
            <person name="Lindquist E."/>
            <person name="Peto M."/>
            <person name="Grant D."/>
            <person name="Shu S."/>
            <person name="Goodstein D."/>
            <person name="Barry K."/>
            <person name="Futrell-Griggs M."/>
            <person name="Abernathy B."/>
            <person name="Du J."/>
            <person name="Tian Z."/>
            <person name="Zhu L."/>
            <person name="Gill N."/>
            <person name="Joshi T."/>
            <person name="Libault M."/>
            <person name="Sethuraman A."/>
            <person name="Zhang X."/>
            <person name="Shinozaki K."/>
            <person name="Nguyen H."/>
            <person name="Wing R."/>
            <person name="Cregan P."/>
            <person name="Specht J."/>
            <person name="Grimwood J."/>
            <person name="Rokhsar D."/>
            <person name="Stacey G."/>
            <person name="Shoemaker R."/>
            <person name="Jackson S."/>
        </authorList>
    </citation>
    <scope>NUCLEOTIDE SEQUENCE</scope>
    <source>
        <tissue evidence="2">Callus</tissue>
    </source>
</reference>
<evidence type="ECO:0000256" key="1">
    <source>
        <dbReference type="SAM" id="Phobius"/>
    </source>
</evidence>
<dbReference type="InParanoid" id="A0A0R0KLS5"/>
<evidence type="ECO:0000313" key="2">
    <source>
        <dbReference type="EMBL" id="KRH67895.1"/>
    </source>
</evidence>
<sequence length="48" mass="5422">MRDSNGRVLFSYAANIGSGSVVIAELWAILLRNKISWRLEPRVQAFLC</sequence>
<name>A0A0R0KLS5_SOYBN</name>
<reference evidence="2 3" key="1">
    <citation type="journal article" date="2010" name="Nature">
        <title>Genome sequence of the palaeopolyploid soybean.</title>
        <authorList>
            <person name="Schmutz J."/>
            <person name="Cannon S.B."/>
            <person name="Schlueter J."/>
            <person name="Ma J."/>
            <person name="Mitros T."/>
            <person name="Nelson W."/>
            <person name="Hyten D.L."/>
            <person name="Song Q."/>
            <person name="Thelen J.J."/>
            <person name="Cheng J."/>
            <person name="Xu D."/>
            <person name="Hellsten U."/>
            <person name="May G.D."/>
            <person name="Yu Y."/>
            <person name="Sakurai T."/>
            <person name="Umezawa T."/>
            <person name="Bhattacharyya M.K."/>
            <person name="Sandhu D."/>
            <person name="Valliyodan B."/>
            <person name="Lindquist E."/>
            <person name="Peto M."/>
            <person name="Grant D."/>
            <person name="Shu S."/>
            <person name="Goodstein D."/>
            <person name="Barry K."/>
            <person name="Futrell-Griggs M."/>
            <person name="Abernathy B."/>
            <person name="Du J."/>
            <person name="Tian Z."/>
            <person name="Zhu L."/>
            <person name="Gill N."/>
            <person name="Joshi T."/>
            <person name="Libault M."/>
            <person name="Sethuraman A."/>
            <person name="Zhang X.-C."/>
            <person name="Shinozaki K."/>
            <person name="Nguyen H.T."/>
            <person name="Wing R.A."/>
            <person name="Cregan P."/>
            <person name="Specht J."/>
            <person name="Grimwood J."/>
            <person name="Rokhsar D."/>
            <person name="Stacey G."/>
            <person name="Shoemaker R.C."/>
            <person name="Jackson S.A."/>
        </authorList>
    </citation>
    <scope>NUCLEOTIDE SEQUENCE [LARGE SCALE GENOMIC DNA]</scope>
    <source>
        <strain evidence="3">cv. Williams 82</strain>
        <tissue evidence="2">Callus</tissue>
    </source>
</reference>
<keyword evidence="1" id="KW-1133">Transmembrane helix</keyword>
<keyword evidence="1" id="KW-0812">Transmembrane</keyword>
<dbReference type="EnsemblPlants" id="KRH67895">
    <property type="protein sequence ID" value="KRH67895"/>
    <property type="gene ID" value="GLYMA_03G193900"/>
</dbReference>
<accession>A0A0R0KLS5</accession>
<keyword evidence="1" id="KW-0472">Membrane</keyword>
<dbReference type="Gramene" id="KRH67895">
    <property type="protein sequence ID" value="KRH67895"/>
    <property type="gene ID" value="GLYMA_03G193900"/>
</dbReference>